<name>A0ABV3ZCL0_9BACT</name>
<dbReference type="Proteomes" id="UP001560573">
    <property type="component" value="Unassembled WGS sequence"/>
</dbReference>
<evidence type="ECO:0000259" key="2">
    <source>
        <dbReference type="Pfam" id="PF18003"/>
    </source>
</evidence>
<feature type="domain" description="DUF3823" evidence="2">
    <location>
        <begin position="132"/>
        <end position="246"/>
    </location>
</feature>
<dbReference type="EMBL" id="JAULBC010000002">
    <property type="protein sequence ID" value="MEX6687606.1"/>
    <property type="molecule type" value="Genomic_DNA"/>
</dbReference>
<accession>A0ABV3ZCL0</accession>
<comment type="caution">
    <text evidence="3">The sequence shown here is derived from an EMBL/GenBank/DDBJ whole genome shotgun (WGS) entry which is preliminary data.</text>
</comment>
<dbReference type="Pfam" id="PF18003">
    <property type="entry name" value="DUF3823_C"/>
    <property type="match status" value="1"/>
</dbReference>
<feature type="domain" description="DUF3823" evidence="1">
    <location>
        <begin position="31"/>
        <end position="129"/>
    </location>
</feature>
<organism evidence="3 4">
    <name type="scientific">Danxiaibacter flavus</name>
    <dbReference type="NCBI Taxonomy" id="3049108"/>
    <lineage>
        <taxon>Bacteria</taxon>
        <taxon>Pseudomonadati</taxon>
        <taxon>Bacteroidota</taxon>
        <taxon>Chitinophagia</taxon>
        <taxon>Chitinophagales</taxon>
        <taxon>Chitinophagaceae</taxon>
        <taxon>Danxiaibacter</taxon>
    </lineage>
</organism>
<dbReference type="PROSITE" id="PS51257">
    <property type="entry name" value="PROKAR_LIPOPROTEIN"/>
    <property type="match status" value="1"/>
</dbReference>
<dbReference type="Gene3D" id="2.60.40.1120">
    <property type="entry name" value="Carboxypeptidase-like, regulatory domain"/>
    <property type="match status" value="1"/>
</dbReference>
<dbReference type="RefSeq" id="WP_369329011.1">
    <property type="nucleotide sequence ID" value="NZ_JAULBC010000002.1"/>
</dbReference>
<dbReference type="InterPro" id="IPR024278">
    <property type="entry name" value="DUF3823_N"/>
</dbReference>
<protein>
    <submittedName>
        <fullName evidence="3">DUF3823 domain-containing protein</fullName>
    </submittedName>
</protein>
<evidence type="ECO:0000313" key="4">
    <source>
        <dbReference type="Proteomes" id="UP001560573"/>
    </source>
</evidence>
<reference evidence="3 4" key="1">
    <citation type="submission" date="2023-07" db="EMBL/GenBank/DDBJ databases">
        <authorList>
            <person name="Lian W.-H."/>
        </authorList>
    </citation>
    <scope>NUCLEOTIDE SEQUENCE [LARGE SCALE GENOMIC DNA]</scope>
    <source>
        <strain evidence="3 4">SYSU DXS3180</strain>
    </source>
</reference>
<evidence type="ECO:0000259" key="1">
    <source>
        <dbReference type="Pfam" id="PF12866"/>
    </source>
</evidence>
<dbReference type="InterPro" id="IPR041186">
    <property type="entry name" value="DUF3823_C"/>
</dbReference>
<gene>
    <name evidence="3" type="ORF">QTN47_08895</name>
</gene>
<keyword evidence="4" id="KW-1185">Reference proteome</keyword>
<sequence length="249" mass="27391">MKIAFIPVALALLGSGIVSCKKDNYAAPATMLTGKIVYKGEALNFQRTLDRTNYRVRFELRESGWGKTGPITVPVSQEGTFSAKLFNGEYKLVFPADNIPFIMNESVALSRDTIALSLHGNKDMDIEVIPYYMIRDAAFGMSKVDSVVSGSFKLEQIITGANAKNAERVFLYISRTPFVDDADKVAVTELDASSITDFNNINLSVKVPASLNNNYGTQMADQKAVYARIGLKIADKDHLLFSQIAKLDL</sequence>
<dbReference type="Gene3D" id="2.60.40.2060">
    <property type="match status" value="1"/>
</dbReference>
<dbReference type="Pfam" id="PF12866">
    <property type="entry name" value="DUF3823"/>
    <property type="match status" value="1"/>
</dbReference>
<evidence type="ECO:0000313" key="3">
    <source>
        <dbReference type="EMBL" id="MEX6687606.1"/>
    </source>
</evidence>
<proteinExistence type="predicted"/>